<gene>
    <name evidence="1" type="ORF">LAUMK136_01447</name>
</gene>
<dbReference type="Proteomes" id="UP000273307">
    <property type="component" value="Unassembled WGS sequence"/>
</dbReference>
<evidence type="ECO:0000313" key="1">
    <source>
        <dbReference type="EMBL" id="VBA36556.1"/>
    </source>
</evidence>
<evidence type="ECO:0000313" key="2">
    <source>
        <dbReference type="Proteomes" id="UP000273307"/>
    </source>
</evidence>
<dbReference type="RefSeq" id="WP_136623131.1">
    <property type="nucleotide sequence ID" value="NZ_UPHP01000037.1"/>
</dbReference>
<sequence>MSAAFTTPLVPHGVAAFVVAARGIPMHFSIDEDAFEAWVANEGDDLPRHLPGPVDACPGSILPELVYGALSAGVLVGDPRIELNVHDATTAGEPGYVVRLNNRAGQQLSLGLASGWHGLYWPPKELTPRASARYYLLEVCYNANKLLDGLIPLLPEECLS</sequence>
<dbReference type="AlphaFoldDB" id="A0A498PS77"/>
<reference evidence="1 2" key="1">
    <citation type="submission" date="2018-09" db="EMBL/GenBank/DDBJ databases">
        <authorList>
            <person name="Tagini F."/>
        </authorList>
    </citation>
    <scope>NUCLEOTIDE SEQUENCE [LARGE SCALE GENOMIC DNA]</scope>
    <source>
        <strain evidence="1 2">MK136</strain>
    </source>
</reference>
<name>A0A498PS77_9MYCO</name>
<protein>
    <submittedName>
        <fullName evidence="1">Uncharacterized protein</fullName>
    </submittedName>
</protein>
<keyword evidence="2" id="KW-1185">Reference proteome</keyword>
<accession>A0A498PS77</accession>
<proteinExistence type="predicted"/>
<dbReference type="OrthoDB" id="4721343at2"/>
<organism evidence="1 2">
    <name type="scientific">Mycobacterium attenuatum</name>
    <dbReference type="NCBI Taxonomy" id="2341086"/>
    <lineage>
        <taxon>Bacteria</taxon>
        <taxon>Bacillati</taxon>
        <taxon>Actinomycetota</taxon>
        <taxon>Actinomycetes</taxon>
        <taxon>Mycobacteriales</taxon>
        <taxon>Mycobacteriaceae</taxon>
        <taxon>Mycobacterium</taxon>
    </lineage>
</organism>
<dbReference type="EMBL" id="UPHP01000037">
    <property type="protein sequence ID" value="VBA36556.1"/>
    <property type="molecule type" value="Genomic_DNA"/>
</dbReference>